<comment type="caution">
    <text evidence="1">The sequence shown here is derived from an EMBL/GenBank/DDBJ whole genome shotgun (WGS) entry which is preliminary data.</text>
</comment>
<dbReference type="Pfam" id="PF11101">
    <property type="entry name" value="DUF2884"/>
    <property type="match status" value="1"/>
</dbReference>
<gene>
    <name evidence="1" type="ORF">S03H2_13464</name>
</gene>
<name>X1FYF9_9ZZZZ</name>
<dbReference type="EMBL" id="BARU01006836">
    <property type="protein sequence ID" value="GAH37570.1"/>
    <property type="molecule type" value="Genomic_DNA"/>
</dbReference>
<sequence length="173" mass="18282">MKKRNLFLLPAIALATPCFAHSETHLSTNYFDIDNGNVHVHAEAAPDAIVTPDGSLSIAGKAITVTDAQQKLLRQYHKGVVALRDHAYETGMAGADIAGDAIALAVSAIAGADTDKADKRINAKADKIEASATRLCADFAGIRATQDSITQQLPAFQPYARIDADAVAKCHSK</sequence>
<protein>
    <recommendedName>
        <fullName evidence="2">DUF2884 family protein</fullName>
    </recommendedName>
</protein>
<accession>X1FYF9</accession>
<organism evidence="1">
    <name type="scientific">marine sediment metagenome</name>
    <dbReference type="NCBI Taxonomy" id="412755"/>
    <lineage>
        <taxon>unclassified sequences</taxon>
        <taxon>metagenomes</taxon>
        <taxon>ecological metagenomes</taxon>
    </lineage>
</organism>
<dbReference type="AlphaFoldDB" id="X1FYF9"/>
<reference evidence="1" key="1">
    <citation type="journal article" date="2014" name="Front. Microbiol.">
        <title>High frequency of phylogenetically diverse reductive dehalogenase-homologous genes in deep subseafloor sedimentary metagenomes.</title>
        <authorList>
            <person name="Kawai M."/>
            <person name="Futagami T."/>
            <person name="Toyoda A."/>
            <person name="Takaki Y."/>
            <person name="Nishi S."/>
            <person name="Hori S."/>
            <person name="Arai W."/>
            <person name="Tsubouchi T."/>
            <person name="Morono Y."/>
            <person name="Uchiyama I."/>
            <person name="Ito T."/>
            <person name="Fujiyama A."/>
            <person name="Inagaki F."/>
            <person name="Takami H."/>
        </authorList>
    </citation>
    <scope>NUCLEOTIDE SEQUENCE</scope>
    <source>
        <strain evidence="1">Expedition CK06-06</strain>
    </source>
</reference>
<evidence type="ECO:0000313" key="1">
    <source>
        <dbReference type="EMBL" id="GAH37570.1"/>
    </source>
</evidence>
<evidence type="ECO:0008006" key="2">
    <source>
        <dbReference type="Google" id="ProtNLM"/>
    </source>
</evidence>
<dbReference type="InterPro" id="IPR021307">
    <property type="entry name" value="DUF2884"/>
</dbReference>
<proteinExistence type="predicted"/>